<keyword evidence="1" id="KW-1133">Transmembrane helix</keyword>
<evidence type="ECO:0000256" key="1">
    <source>
        <dbReference type="SAM" id="Phobius"/>
    </source>
</evidence>
<dbReference type="AlphaFoldDB" id="B3PEC0"/>
<feature type="transmembrane region" description="Helical" evidence="1">
    <location>
        <begin position="78"/>
        <end position="97"/>
    </location>
</feature>
<keyword evidence="1" id="KW-0812">Transmembrane</keyword>
<gene>
    <name evidence="2" type="ordered locus">CJA_3222</name>
</gene>
<dbReference type="InterPro" id="IPR049713">
    <property type="entry name" value="Pr6Pr-like"/>
</dbReference>
<dbReference type="eggNOG" id="COG2141">
    <property type="taxonomic scope" value="Bacteria"/>
</dbReference>
<feature type="transmembrane region" description="Helical" evidence="1">
    <location>
        <begin position="142"/>
        <end position="161"/>
    </location>
</feature>
<name>B3PEC0_CELJU</name>
<keyword evidence="3" id="KW-1185">Reference proteome</keyword>
<dbReference type="RefSeq" id="WP_012488799.1">
    <property type="nucleotide sequence ID" value="NC_010995.1"/>
</dbReference>
<protein>
    <submittedName>
        <fullName evidence="2">Conserved domain protein</fullName>
    </submittedName>
</protein>
<dbReference type="EMBL" id="CP000934">
    <property type="protein sequence ID" value="ACE85066.1"/>
    <property type="molecule type" value="Genomic_DNA"/>
</dbReference>
<feature type="transmembrane region" description="Helical" evidence="1">
    <location>
        <begin position="109"/>
        <end position="130"/>
    </location>
</feature>
<feature type="transmembrane region" description="Helical" evidence="1">
    <location>
        <begin position="181"/>
        <end position="202"/>
    </location>
</feature>
<reference evidence="2 3" key="1">
    <citation type="journal article" date="2008" name="J. Bacteriol.">
        <title>Insights into plant cell wall degradation from the genome sequence of the soil bacterium Cellvibrio japonicus.</title>
        <authorList>
            <person name="Deboy R.T."/>
            <person name="Mongodin E.F."/>
            <person name="Fouts D.E."/>
            <person name="Tailford L.E."/>
            <person name="Khouri H."/>
            <person name="Emerson J.B."/>
            <person name="Mohamoud Y."/>
            <person name="Watkins K."/>
            <person name="Henrissat B."/>
            <person name="Gilbert H.J."/>
            <person name="Nelson K.E."/>
        </authorList>
    </citation>
    <scope>NUCLEOTIDE SEQUENCE [LARGE SCALE GENOMIC DNA]</scope>
    <source>
        <strain evidence="2 3">Ueda107</strain>
    </source>
</reference>
<dbReference type="OrthoDB" id="9809977at2"/>
<feature type="transmembrane region" description="Helical" evidence="1">
    <location>
        <begin position="51"/>
        <end position="71"/>
    </location>
</feature>
<dbReference type="HOGENOM" id="CLU_077680_0_0_6"/>
<evidence type="ECO:0000313" key="3">
    <source>
        <dbReference type="Proteomes" id="UP000001036"/>
    </source>
</evidence>
<keyword evidence="1" id="KW-0472">Membrane</keyword>
<dbReference type="Proteomes" id="UP000001036">
    <property type="component" value="Chromosome"/>
</dbReference>
<accession>B3PEC0</accession>
<sequence>MPLSFGERWWLCLFALGVWVILLVRFFIGAQLAAADGQCYVVGVLESLGYFTVLTCLLIGLVLTAASGLLTARLLHPLWVSTAVTSVILVALVYALVLRQLWHPQGLRYWVDIGLHYVIPPLFVLAWWRLVPPGAIGWRSPLAWLWFPLLYLVVILGRGQLSGFYPYPFLQMEELGAIRVLRNSLVLVGLYLLIGYCLVAINHCRSGHKLER</sequence>
<evidence type="ECO:0000313" key="2">
    <source>
        <dbReference type="EMBL" id="ACE85066.1"/>
    </source>
</evidence>
<dbReference type="STRING" id="498211.CJA_3222"/>
<dbReference type="NCBIfam" id="NF038065">
    <property type="entry name" value="Pr6Pr"/>
    <property type="match status" value="1"/>
</dbReference>
<dbReference type="KEGG" id="cja:CJA_3222"/>
<proteinExistence type="predicted"/>
<organism evidence="2 3">
    <name type="scientific">Cellvibrio japonicus (strain Ueda107)</name>
    <name type="common">Pseudomonas fluorescens subsp. cellulosa</name>
    <dbReference type="NCBI Taxonomy" id="498211"/>
    <lineage>
        <taxon>Bacteria</taxon>
        <taxon>Pseudomonadati</taxon>
        <taxon>Pseudomonadota</taxon>
        <taxon>Gammaproteobacteria</taxon>
        <taxon>Cellvibrionales</taxon>
        <taxon>Cellvibrionaceae</taxon>
        <taxon>Cellvibrio</taxon>
    </lineage>
</organism>